<keyword evidence="4" id="KW-0732">Signal</keyword>
<evidence type="ECO:0000256" key="2">
    <source>
        <dbReference type="ARBA" id="ARBA00010973"/>
    </source>
</evidence>
<accession>A0ABQ4TTE3</accession>
<evidence type="ECO:0000256" key="3">
    <source>
        <dbReference type="ARBA" id="ARBA00020071"/>
    </source>
</evidence>
<reference evidence="7" key="2">
    <citation type="submission" date="2021-08" db="EMBL/GenBank/DDBJ databases">
        <authorList>
            <person name="Tani A."/>
            <person name="Ola A."/>
            <person name="Ogura Y."/>
            <person name="Katsura K."/>
            <person name="Hayashi T."/>
        </authorList>
    </citation>
    <scope>NUCLEOTIDE SEQUENCE</scope>
    <source>
        <strain evidence="7">DSM 23674</strain>
    </source>
</reference>
<dbReference type="InterPro" id="IPR051398">
    <property type="entry name" value="Polysacch_Deacetylase"/>
</dbReference>
<evidence type="ECO:0000256" key="1">
    <source>
        <dbReference type="ARBA" id="ARBA00003236"/>
    </source>
</evidence>
<dbReference type="InterPro" id="IPR002509">
    <property type="entry name" value="NODB_dom"/>
</dbReference>
<feature type="domain" description="NodB homology" evidence="6">
    <location>
        <begin position="36"/>
        <end position="257"/>
    </location>
</feature>
<dbReference type="PANTHER" id="PTHR34216:SF11">
    <property type="entry name" value="CHITOOLIGOSACCHARIDE DEACETYLASE"/>
    <property type="match status" value="1"/>
</dbReference>
<evidence type="ECO:0000313" key="8">
    <source>
        <dbReference type="Proteomes" id="UP001055101"/>
    </source>
</evidence>
<gene>
    <name evidence="7" type="ORF">EKPJFOCH_3662</name>
</gene>
<evidence type="ECO:0000256" key="4">
    <source>
        <dbReference type="ARBA" id="ARBA00022729"/>
    </source>
</evidence>
<name>A0ABQ4TTE3_9HYPH</name>
<dbReference type="PANTHER" id="PTHR34216">
    <property type="match status" value="1"/>
</dbReference>
<dbReference type="PROSITE" id="PS51677">
    <property type="entry name" value="NODB"/>
    <property type="match status" value="1"/>
</dbReference>
<dbReference type="CDD" id="cd10967">
    <property type="entry name" value="CE4_GLA_like_6s"/>
    <property type="match status" value="1"/>
</dbReference>
<organism evidence="7 8">
    <name type="scientific">Methylobacterium thuringiense</name>
    <dbReference type="NCBI Taxonomy" id="1003091"/>
    <lineage>
        <taxon>Bacteria</taxon>
        <taxon>Pseudomonadati</taxon>
        <taxon>Pseudomonadota</taxon>
        <taxon>Alphaproteobacteria</taxon>
        <taxon>Hyphomicrobiales</taxon>
        <taxon>Methylobacteriaceae</taxon>
        <taxon>Methylobacterium</taxon>
    </lineage>
</organism>
<dbReference type="Proteomes" id="UP001055101">
    <property type="component" value="Unassembled WGS sequence"/>
</dbReference>
<reference evidence="7" key="1">
    <citation type="journal article" date="2021" name="Front. Microbiol.">
        <title>Comprehensive Comparative Genomics and Phenotyping of Methylobacterium Species.</title>
        <authorList>
            <person name="Alessa O."/>
            <person name="Ogura Y."/>
            <person name="Fujitani Y."/>
            <person name="Takami H."/>
            <person name="Hayashi T."/>
            <person name="Sahin N."/>
            <person name="Tani A."/>
        </authorList>
    </citation>
    <scope>NUCLEOTIDE SEQUENCE</scope>
    <source>
        <strain evidence="7">DSM 23674</strain>
    </source>
</reference>
<protein>
    <recommendedName>
        <fullName evidence="3">Chitooligosaccharide deacetylase</fullName>
    </recommendedName>
    <alternativeName>
        <fullName evidence="5">Nodulation protein B</fullName>
    </alternativeName>
</protein>
<comment type="caution">
    <text evidence="7">The sequence shown here is derived from an EMBL/GenBank/DDBJ whole genome shotgun (WGS) entry which is preliminary data.</text>
</comment>
<dbReference type="Pfam" id="PF01522">
    <property type="entry name" value="Polysacc_deac_1"/>
    <property type="match status" value="1"/>
</dbReference>
<proteinExistence type="inferred from homology"/>
<evidence type="ECO:0000313" key="7">
    <source>
        <dbReference type="EMBL" id="GJE57150.1"/>
    </source>
</evidence>
<sequence length="257" mass="28589">MNEVEQGWSHARDRQLWRLLARTVPGGRVPLTGRKAVASITFDDVPESAATAGAAILDRHDVRATYYVAAALCGRQDRHWRLAGRDRIRELSRAGHEIGCHTARHVNVQSLRGQDLLRECDVSSAMIAEICGRAPRNFCYPFGDVGLAQKRLLAERFETCRTIYEHPNLGRVDPAMLGAYGLFDSVLDRRRLVQIVRRTMARRGWLILYTHDVAAEPTPMGVTPGFLEETLTVLAEHGVPLLTVAEAARHHGLVAAD</sequence>
<evidence type="ECO:0000256" key="5">
    <source>
        <dbReference type="ARBA" id="ARBA00032976"/>
    </source>
</evidence>
<dbReference type="EMBL" id="BPRA01000017">
    <property type="protein sequence ID" value="GJE57150.1"/>
    <property type="molecule type" value="Genomic_DNA"/>
</dbReference>
<comment type="similarity">
    <text evidence="2">Belongs to the polysaccharide deacetylase family.</text>
</comment>
<comment type="function">
    <text evidence="1">Is involved in generating a small heat-stable compound (Nod), an acylated oligomer of N-acetylglucosamine, that stimulates mitosis in various plant protoplasts.</text>
</comment>
<keyword evidence="8" id="KW-1185">Reference proteome</keyword>
<dbReference type="SUPFAM" id="SSF88713">
    <property type="entry name" value="Glycoside hydrolase/deacetylase"/>
    <property type="match status" value="1"/>
</dbReference>
<evidence type="ECO:0000259" key="6">
    <source>
        <dbReference type="PROSITE" id="PS51677"/>
    </source>
</evidence>
<dbReference type="Gene3D" id="3.20.20.370">
    <property type="entry name" value="Glycoside hydrolase/deacetylase"/>
    <property type="match status" value="1"/>
</dbReference>
<dbReference type="InterPro" id="IPR011330">
    <property type="entry name" value="Glyco_hydro/deAcase_b/a-brl"/>
</dbReference>
<dbReference type="RefSeq" id="WP_187272638.1">
    <property type="nucleotide sequence ID" value="NZ_BPRA01000017.1"/>
</dbReference>